<organism evidence="3 4">
    <name type="scientific">Colletotrichum musicola</name>
    <dbReference type="NCBI Taxonomy" id="2175873"/>
    <lineage>
        <taxon>Eukaryota</taxon>
        <taxon>Fungi</taxon>
        <taxon>Dikarya</taxon>
        <taxon>Ascomycota</taxon>
        <taxon>Pezizomycotina</taxon>
        <taxon>Sordariomycetes</taxon>
        <taxon>Hypocreomycetidae</taxon>
        <taxon>Glomerellales</taxon>
        <taxon>Glomerellaceae</taxon>
        <taxon>Colletotrichum</taxon>
        <taxon>Colletotrichum orchidearum species complex</taxon>
    </lineage>
</organism>
<feature type="compositionally biased region" description="Low complexity" evidence="1">
    <location>
        <begin position="261"/>
        <end position="276"/>
    </location>
</feature>
<accession>A0A8H6KMB6</accession>
<evidence type="ECO:0000313" key="3">
    <source>
        <dbReference type="EMBL" id="KAF6833980.1"/>
    </source>
</evidence>
<feature type="compositionally biased region" description="Polar residues" evidence="1">
    <location>
        <begin position="121"/>
        <end position="144"/>
    </location>
</feature>
<feature type="compositionally biased region" description="Low complexity" evidence="1">
    <location>
        <begin position="146"/>
        <end position="162"/>
    </location>
</feature>
<dbReference type="AlphaFoldDB" id="A0A8H6KMB6"/>
<feature type="compositionally biased region" description="Polar residues" evidence="1">
    <location>
        <begin position="277"/>
        <end position="288"/>
    </location>
</feature>
<sequence length="590" mass="60540">MRVVDVLLLLLISQTTQAGPLRRAEKLSVETSTPMTSAAYIDHSYQRDRNTTSSVPNRADVPSSIPYPTYVLVLTSEIHDIHLHRLREISSATPNPVTAQGEQDDGSTPSPIFVTIDDTTRGTPAATQTGGQSPSAPVESSPTSQPIPTAPTTTEEAATLPPMFSTISLPPYATSAARNGSSPAEPTTAAGPTPGEGDASSPVSPTVPLQSSLTLPFPVPGETNGAPTTTVTEQPLASTPTSAAATTIVTRTPPETPSSVAASTPPAFQTTPPTATLKVTGTPNNQVPTVRTSMPAATATVSPEVAAANLATAKSFNAIFASLTEQSACMAGQVACLSGDFGTCGPNGAFEIEKCPSAQACFALPMNTTEGVIVGCHDAVTARKILGESAPAPGPEISPTAPAQAPPASETVSEVTTTVTPIVTAISTITVNPPGFTPPTNPAVPVATATATVLVPPPERTSTLGFTTTIVVTRTVEPDTEPTTTKTTREESSTTTTTDDVEATPTTFTTRRRTRTTTTEAAAPTTTADTLTFEPIPSTVPTVPVAKVTAGPGALTVTVTQKETETVTVTQTEKEVMTLIVPGVELRKTG</sequence>
<feature type="region of interest" description="Disordered" evidence="1">
    <location>
        <begin position="92"/>
        <end position="288"/>
    </location>
</feature>
<reference evidence="3" key="1">
    <citation type="journal article" date="2020" name="Phytopathology">
        <title>Genome Sequence Resources of Colletotrichum truncatum, C. plurivorum, C. musicola, and C. sojae: Four Species Pathogenic to Soybean (Glycine max).</title>
        <authorList>
            <person name="Rogerio F."/>
            <person name="Boufleur T.R."/>
            <person name="Ciampi-Guillardi M."/>
            <person name="Sukno S.A."/>
            <person name="Thon M.R."/>
            <person name="Massola Junior N.S."/>
            <person name="Baroncelli R."/>
        </authorList>
    </citation>
    <scope>NUCLEOTIDE SEQUENCE</scope>
    <source>
        <strain evidence="3">LFN0074</strain>
    </source>
</reference>
<feature type="compositionally biased region" description="Polar residues" evidence="1">
    <location>
        <begin position="225"/>
        <end position="236"/>
    </location>
</feature>
<keyword evidence="4" id="KW-1185">Reference proteome</keyword>
<feature type="compositionally biased region" description="Polar residues" evidence="1">
    <location>
        <begin position="201"/>
        <end position="214"/>
    </location>
</feature>
<gene>
    <name evidence="3" type="ORF">CMUS01_06341</name>
</gene>
<dbReference type="OrthoDB" id="2362516at2759"/>
<evidence type="ECO:0000256" key="2">
    <source>
        <dbReference type="SAM" id="SignalP"/>
    </source>
</evidence>
<feature type="compositionally biased region" description="Low complexity" evidence="1">
    <location>
        <begin position="237"/>
        <end position="247"/>
    </location>
</feature>
<feature type="region of interest" description="Disordered" evidence="1">
    <location>
        <begin position="388"/>
        <end position="407"/>
    </location>
</feature>
<keyword evidence="2" id="KW-0732">Signal</keyword>
<feature type="compositionally biased region" description="Low complexity" evidence="1">
    <location>
        <begin position="493"/>
        <end position="509"/>
    </location>
</feature>
<protein>
    <submittedName>
        <fullName evidence="3">Prefoldin subunit</fullName>
    </submittedName>
</protein>
<dbReference type="EMBL" id="WIGM01000205">
    <property type="protein sequence ID" value="KAF6833980.1"/>
    <property type="molecule type" value="Genomic_DNA"/>
</dbReference>
<dbReference type="Proteomes" id="UP000639643">
    <property type="component" value="Unassembled WGS sequence"/>
</dbReference>
<comment type="caution">
    <text evidence="3">The sequence shown here is derived from an EMBL/GenBank/DDBJ whole genome shotgun (WGS) entry which is preliminary data.</text>
</comment>
<feature type="signal peptide" evidence="2">
    <location>
        <begin position="1"/>
        <end position="18"/>
    </location>
</feature>
<feature type="compositionally biased region" description="Low complexity" evidence="1">
    <location>
        <begin position="183"/>
        <end position="197"/>
    </location>
</feature>
<proteinExistence type="predicted"/>
<feature type="region of interest" description="Disordered" evidence="1">
    <location>
        <begin position="477"/>
        <end position="524"/>
    </location>
</feature>
<name>A0A8H6KMB6_9PEZI</name>
<evidence type="ECO:0000313" key="4">
    <source>
        <dbReference type="Proteomes" id="UP000639643"/>
    </source>
</evidence>
<feature type="chain" id="PRO_5034825258" evidence="2">
    <location>
        <begin position="19"/>
        <end position="590"/>
    </location>
</feature>
<feature type="compositionally biased region" description="Polar residues" evidence="1">
    <location>
        <begin position="92"/>
        <end position="110"/>
    </location>
</feature>
<evidence type="ECO:0000256" key="1">
    <source>
        <dbReference type="SAM" id="MobiDB-lite"/>
    </source>
</evidence>